<reference evidence="1 2" key="1">
    <citation type="submission" date="2022-08" db="EMBL/GenBank/DDBJ databases">
        <title>Proteogenomics of the novel Dehalobacterium formicoaceticum strain EZ94 highlights a key role of methyltransferases during anaerobic dichloromethane degradation.</title>
        <authorList>
            <person name="Wasmund K."/>
        </authorList>
    </citation>
    <scope>NUCLEOTIDE SEQUENCE [LARGE SCALE GENOMIC DNA]</scope>
    <source>
        <strain evidence="1 2">EZ94</strain>
    </source>
</reference>
<protein>
    <submittedName>
        <fullName evidence="1">Uncharacterized protein</fullName>
    </submittedName>
</protein>
<organism evidence="1 2">
    <name type="scientific">Dehalobacterium formicoaceticum</name>
    <dbReference type="NCBI Taxonomy" id="51515"/>
    <lineage>
        <taxon>Bacteria</taxon>
        <taxon>Bacillati</taxon>
        <taxon>Bacillota</taxon>
        <taxon>Clostridia</taxon>
        <taxon>Eubacteriales</taxon>
        <taxon>Peptococcaceae</taxon>
        <taxon>Dehalobacterium</taxon>
    </lineage>
</organism>
<evidence type="ECO:0000313" key="2">
    <source>
        <dbReference type="Proteomes" id="UP001524944"/>
    </source>
</evidence>
<evidence type="ECO:0000313" key="1">
    <source>
        <dbReference type="EMBL" id="MCR6544950.1"/>
    </source>
</evidence>
<dbReference type="RefSeq" id="WP_089608575.1">
    <property type="nucleotide sequence ID" value="NZ_CP022121.1"/>
</dbReference>
<keyword evidence="2" id="KW-1185">Reference proteome</keyword>
<dbReference type="Proteomes" id="UP001524944">
    <property type="component" value="Unassembled WGS sequence"/>
</dbReference>
<name>A0ABT1Y273_9FIRM</name>
<accession>A0ABT1Y273</accession>
<gene>
    <name evidence="1" type="ORF">NVS47_05355</name>
</gene>
<proteinExistence type="predicted"/>
<comment type="caution">
    <text evidence="1">The sequence shown here is derived from an EMBL/GenBank/DDBJ whole genome shotgun (WGS) entry which is preliminary data.</text>
</comment>
<dbReference type="EMBL" id="JANPWE010000002">
    <property type="protein sequence ID" value="MCR6544950.1"/>
    <property type="molecule type" value="Genomic_DNA"/>
</dbReference>
<sequence length="106" mass="12072">MKSGSKFAKVLIITGCFVFLGLNMAAQGVEKMSPEISQVIFRLTTENQIVHVSALGREYQWDSGIALSRIQMIKDQGRELYFQAKKIVFFWGKKLLNTGHNDYLEL</sequence>